<reference evidence="4" key="2">
    <citation type="submission" date="2013-12" db="EMBL/GenBank/DDBJ databases">
        <authorList>
            <person name="Yu Y."/>
            <person name="Lee S."/>
            <person name="de Baynast K."/>
            <person name="Wissotski M."/>
            <person name="Liu L."/>
            <person name="Talag J."/>
            <person name="Goicoechea J."/>
            <person name="Angelova A."/>
            <person name="Jetty R."/>
            <person name="Kudrna D."/>
            <person name="Golser W."/>
            <person name="Rivera L."/>
            <person name="Zhang J."/>
            <person name="Wing R."/>
        </authorList>
    </citation>
    <scope>NUCLEOTIDE SEQUENCE</scope>
</reference>
<organism evidence="3 4">
    <name type="scientific">Leersia perrieri</name>
    <dbReference type="NCBI Taxonomy" id="77586"/>
    <lineage>
        <taxon>Eukaryota</taxon>
        <taxon>Viridiplantae</taxon>
        <taxon>Streptophyta</taxon>
        <taxon>Embryophyta</taxon>
        <taxon>Tracheophyta</taxon>
        <taxon>Spermatophyta</taxon>
        <taxon>Magnoliopsida</taxon>
        <taxon>Liliopsida</taxon>
        <taxon>Poales</taxon>
        <taxon>Poaceae</taxon>
        <taxon>BOP clade</taxon>
        <taxon>Oryzoideae</taxon>
        <taxon>Oryzeae</taxon>
        <taxon>Oryzinae</taxon>
        <taxon>Leersia</taxon>
    </lineage>
</organism>
<keyword evidence="2" id="KW-1133">Transmembrane helix</keyword>
<dbReference type="EnsemblPlants" id="LPERR01G05880.1">
    <property type="protein sequence ID" value="LPERR01G05880.1"/>
    <property type="gene ID" value="LPERR01G05880"/>
</dbReference>
<keyword evidence="2" id="KW-0812">Transmembrane</keyword>
<feature type="transmembrane region" description="Helical" evidence="2">
    <location>
        <begin position="12"/>
        <end position="33"/>
    </location>
</feature>
<dbReference type="PANTHER" id="PTHR35991">
    <property type="entry name" value="CA-RESPONSIVE PROTEIN"/>
    <property type="match status" value="1"/>
</dbReference>
<keyword evidence="2" id="KW-0472">Membrane</keyword>
<evidence type="ECO:0000313" key="3">
    <source>
        <dbReference type="EnsemblPlants" id="LPERR01G05880.1"/>
    </source>
</evidence>
<dbReference type="Gramene" id="LPERR01G05880.1">
    <property type="protein sequence ID" value="LPERR01G05880.1"/>
    <property type="gene ID" value="LPERR01G05880"/>
</dbReference>
<feature type="region of interest" description="Disordered" evidence="1">
    <location>
        <begin position="44"/>
        <end position="85"/>
    </location>
</feature>
<dbReference type="Proteomes" id="UP000032180">
    <property type="component" value="Chromosome 1"/>
</dbReference>
<evidence type="ECO:0000313" key="4">
    <source>
        <dbReference type="Proteomes" id="UP000032180"/>
    </source>
</evidence>
<proteinExistence type="predicted"/>
<dbReference type="PANTHER" id="PTHR35991:SF1">
    <property type="entry name" value="CA-RESPONSIVE PROTEIN"/>
    <property type="match status" value="1"/>
</dbReference>
<reference evidence="3" key="3">
    <citation type="submission" date="2015-04" db="UniProtKB">
        <authorList>
            <consortium name="EnsemblPlants"/>
        </authorList>
    </citation>
    <scope>IDENTIFICATION</scope>
</reference>
<evidence type="ECO:0000256" key="2">
    <source>
        <dbReference type="SAM" id="Phobius"/>
    </source>
</evidence>
<protein>
    <submittedName>
        <fullName evidence="3">Uncharacterized protein</fullName>
    </submittedName>
</protein>
<dbReference type="HOGENOM" id="CLU_062325_0_0_1"/>
<keyword evidence="4" id="KW-1185">Reference proteome</keyword>
<name>A0A0D9UXX4_9ORYZ</name>
<accession>A0A0D9UXX4</accession>
<dbReference type="AlphaFoldDB" id="A0A0D9UXX4"/>
<feature type="compositionally biased region" description="Basic residues" evidence="1">
    <location>
        <begin position="64"/>
        <end position="76"/>
    </location>
</feature>
<sequence length="265" mass="30083">MASPPHPLAHAAPVLLLLAILLLAVAAAVFLGLRGRRQREARLPLPEPAAAAEEEISEEGGREKGRRRKARRRQRKGGGGGEGDDAAQQQLLRQRPHFPLASVAGSLQRRINARYDDLAARASQAQPITIHQIHEFIKCLVDARNELQHKSETVERRCRIKKALLSNPYYSRKGNSDRLCEQVHKLEAEHKRLKKDADIYNYLQEEIQKSEPYKMLVEFSVQMEAYEHAPGCPAREMTFEELLAEEKKDPAFWQRVKNQTSTSSK</sequence>
<dbReference type="eggNOG" id="KOG0409">
    <property type="taxonomic scope" value="Eukaryota"/>
</dbReference>
<dbReference type="STRING" id="77586.A0A0D9UXX4"/>
<evidence type="ECO:0000256" key="1">
    <source>
        <dbReference type="SAM" id="MobiDB-lite"/>
    </source>
</evidence>
<reference evidence="3 4" key="1">
    <citation type="submission" date="2012-08" db="EMBL/GenBank/DDBJ databases">
        <title>Oryza genome evolution.</title>
        <authorList>
            <person name="Wing R.A."/>
        </authorList>
    </citation>
    <scope>NUCLEOTIDE SEQUENCE</scope>
</reference>